<dbReference type="InterPro" id="IPR001173">
    <property type="entry name" value="Glyco_trans_2-like"/>
</dbReference>
<keyword evidence="3 5" id="KW-0808">Transferase</keyword>
<reference evidence="6" key="1">
    <citation type="journal article" date="2015" name="MBio">
        <title>Genome-Resolved Metagenomic Analysis Reveals Roles for Candidate Phyla and Other Microbial Community Members in Biogeochemical Transformations in Oil Reservoirs.</title>
        <authorList>
            <person name="Hu P."/>
            <person name="Tom L."/>
            <person name="Singh A."/>
            <person name="Thomas B.C."/>
            <person name="Baker B.J."/>
            <person name="Piceno Y.M."/>
            <person name="Andersen G.L."/>
            <person name="Banfield J.F."/>
        </authorList>
    </citation>
    <scope>NUCLEOTIDE SEQUENCE [LARGE SCALE GENOMIC DNA]</scope>
</reference>
<dbReference type="PANTHER" id="PTHR43179:SF12">
    <property type="entry name" value="GALACTOFURANOSYLTRANSFERASE GLFT2"/>
    <property type="match status" value="1"/>
</dbReference>
<proteinExistence type="inferred from homology"/>
<comment type="similarity">
    <text evidence="1">Belongs to the glycosyltransferase 2 family.</text>
</comment>
<evidence type="ECO:0000259" key="4">
    <source>
        <dbReference type="Pfam" id="PF00535"/>
    </source>
</evidence>
<accession>A0A101IX81</accession>
<evidence type="ECO:0000256" key="1">
    <source>
        <dbReference type="ARBA" id="ARBA00006739"/>
    </source>
</evidence>
<dbReference type="SUPFAM" id="SSF53448">
    <property type="entry name" value="Nucleotide-diphospho-sugar transferases"/>
    <property type="match status" value="1"/>
</dbReference>
<dbReference type="CDD" id="cd04186">
    <property type="entry name" value="GT_2_like_c"/>
    <property type="match status" value="1"/>
</dbReference>
<evidence type="ECO:0000313" key="6">
    <source>
        <dbReference type="Proteomes" id="UP000054598"/>
    </source>
</evidence>
<dbReference type="GO" id="GO:0016757">
    <property type="term" value="F:glycosyltransferase activity"/>
    <property type="evidence" value="ECO:0007669"/>
    <property type="project" value="UniProtKB-KW"/>
</dbReference>
<dbReference type="Proteomes" id="UP000054598">
    <property type="component" value="Unassembled WGS sequence"/>
</dbReference>
<keyword evidence="2" id="KW-0328">Glycosyltransferase</keyword>
<dbReference type="PATRIC" id="fig|2198.3.peg.381"/>
<evidence type="ECO:0000256" key="3">
    <source>
        <dbReference type="ARBA" id="ARBA00022679"/>
    </source>
</evidence>
<dbReference type="PANTHER" id="PTHR43179">
    <property type="entry name" value="RHAMNOSYLTRANSFERASE WBBL"/>
    <property type="match status" value="1"/>
</dbReference>
<gene>
    <name evidence="5" type="ORF">XE10_0570</name>
</gene>
<feature type="domain" description="Glycosyltransferase 2-like" evidence="4">
    <location>
        <begin position="22"/>
        <end position="190"/>
    </location>
</feature>
<organism evidence="5 6">
    <name type="scientific">Methanoculleus marisnigri</name>
    <dbReference type="NCBI Taxonomy" id="2198"/>
    <lineage>
        <taxon>Archaea</taxon>
        <taxon>Methanobacteriati</taxon>
        <taxon>Methanobacteriota</taxon>
        <taxon>Stenosarchaea group</taxon>
        <taxon>Methanomicrobia</taxon>
        <taxon>Methanomicrobiales</taxon>
        <taxon>Methanomicrobiaceae</taxon>
        <taxon>Methanoculleus</taxon>
    </lineage>
</organism>
<dbReference type="EMBL" id="LGHE01000043">
    <property type="protein sequence ID" value="KUL03005.1"/>
    <property type="molecule type" value="Genomic_DNA"/>
</dbReference>
<dbReference type="Pfam" id="PF00535">
    <property type="entry name" value="Glycos_transf_2"/>
    <property type="match status" value="1"/>
</dbReference>
<protein>
    <submittedName>
        <fullName evidence="5">Glycosyl transferase, family 2</fullName>
    </submittedName>
</protein>
<sequence length="331" mass="37117">MEETDLFRGGDAEKEDTSAMISVVIPNYNGRRYLDRCLSSLSAQTFKDFEVILVDNGSDDGSSEYVERAFPEVRVVRNKKNLGFAGGVNTGIRLAGGEYILTLNNDTIADRDLLRSFAEAMDSDERVGMCASKMLFCDGRINSTGICLSRSGAAWDRGMGEDAGKYEEADEVFGPSAGAALYRMGMLDEIGLFDEDFFMYMEDVDLAFRGRLAGWRCLYVPNARVHHVHGGTSGFGSDPSVYYGNRNILWYPIKNFPTWLLISSLPWIVGRNLAVVPYYAIRGQGRTILRSKVDGLRGIPLMLKKRKTVVRRVSDGEIRKHIRRWSEIKEP</sequence>
<dbReference type="AlphaFoldDB" id="A0A101IX81"/>
<comment type="caution">
    <text evidence="5">The sequence shown here is derived from an EMBL/GenBank/DDBJ whole genome shotgun (WGS) entry which is preliminary data.</text>
</comment>
<evidence type="ECO:0000256" key="2">
    <source>
        <dbReference type="ARBA" id="ARBA00022676"/>
    </source>
</evidence>
<dbReference type="Gene3D" id="3.90.550.10">
    <property type="entry name" value="Spore Coat Polysaccharide Biosynthesis Protein SpsA, Chain A"/>
    <property type="match status" value="1"/>
</dbReference>
<evidence type="ECO:0000313" key="5">
    <source>
        <dbReference type="EMBL" id="KUL03005.1"/>
    </source>
</evidence>
<dbReference type="InterPro" id="IPR029044">
    <property type="entry name" value="Nucleotide-diphossugar_trans"/>
</dbReference>
<name>A0A101IX81_9EURY</name>